<dbReference type="EMBL" id="CM000833">
    <property type="protein sequence ID" value="EET05793.1"/>
    <property type="molecule type" value="Genomic_DNA"/>
</dbReference>
<sequence>MNRVAFDNDLLAACARPNGRLARAFGMILAYGITIGCVWFLCVAHQARAL</sequence>
<evidence type="ECO:0000313" key="3">
    <source>
        <dbReference type="Proteomes" id="UP000001812"/>
    </source>
</evidence>
<name>A0A0E1VXZ4_BURPE</name>
<reference evidence="3" key="1">
    <citation type="submission" date="2007-08" db="EMBL/GenBank/DDBJ databases">
        <title>Annotation of Burkholderia pseudomallei 1710a.</title>
        <authorList>
            <person name="Harkins D.M."/>
            <person name="DeShazer D."/>
            <person name="Woods D.E."/>
            <person name="Brinkac L.M."/>
            <person name="Brown K.A."/>
            <person name="Hung G.C."/>
            <person name="Tuanyok A."/>
            <person name="Zhang B."/>
            <person name="Nierman W.C."/>
        </authorList>
    </citation>
    <scope>NUCLEOTIDE SEQUENCE [LARGE SCALE GENOMIC DNA]</scope>
    <source>
        <strain evidence="3">1710a</strain>
    </source>
</reference>
<organism evidence="2 3">
    <name type="scientific">Burkholderia pseudomallei 1710a</name>
    <dbReference type="NCBI Taxonomy" id="320371"/>
    <lineage>
        <taxon>Bacteria</taxon>
        <taxon>Pseudomonadati</taxon>
        <taxon>Pseudomonadota</taxon>
        <taxon>Betaproteobacteria</taxon>
        <taxon>Burkholderiales</taxon>
        <taxon>Burkholderiaceae</taxon>
        <taxon>Burkholderia</taxon>
        <taxon>pseudomallei group</taxon>
    </lineage>
</organism>
<accession>A0A0E1VXZ4</accession>
<keyword evidence="1" id="KW-1133">Transmembrane helix</keyword>
<dbReference type="AlphaFoldDB" id="A0A0E1VXZ4"/>
<dbReference type="HOGENOM" id="CLU_214765_0_0_4"/>
<feature type="transmembrane region" description="Helical" evidence="1">
    <location>
        <begin position="24"/>
        <end position="44"/>
    </location>
</feature>
<protein>
    <submittedName>
        <fullName evidence="2">Conserved domain protein</fullName>
    </submittedName>
</protein>
<reference evidence="2 3" key="2">
    <citation type="submission" date="2009-05" db="EMBL/GenBank/DDBJ databases">
        <authorList>
            <person name="Harkins D.M."/>
            <person name="DeShazer D."/>
            <person name="Woods D.E."/>
            <person name="Brinkac L.M."/>
            <person name="Brown K.A."/>
            <person name="Hung G.C."/>
            <person name="Tuanyok A."/>
            <person name="Zhang B."/>
            <person name="Nierman W.C."/>
        </authorList>
    </citation>
    <scope>NUCLEOTIDE SEQUENCE [LARGE SCALE GENOMIC DNA]</scope>
    <source>
        <strain evidence="2 3">1710a</strain>
    </source>
</reference>
<proteinExistence type="predicted"/>
<gene>
    <name evidence="2" type="ORF">BURPS1710A_A3038</name>
</gene>
<dbReference type="Proteomes" id="UP000001812">
    <property type="component" value="Chromosome II"/>
</dbReference>
<keyword evidence="1" id="KW-0812">Transmembrane</keyword>
<keyword evidence="1" id="KW-0472">Membrane</keyword>
<evidence type="ECO:0000313" key="2">
    <source>
        <dbReference type="EMBL" id="EET05793.1"/>
    </source>
</evidence>
<evidence type="ECO:0000256" key="1">
    <source>
        <dbReference type="SAM" id="Phobius"/>
    </source>
</evidence>